<accession>A0A2T7NQP2</accession>
<organism evidence="1 2">
    <name type="scientific">Pomacea canaliculata</name>
    <name type="common">Golden apple snail</name>
    <dbReference type="NCBI Taxonomy" id="400727"/>
    <lineage>
        <taxon>Eukaryota</taxon>
        <taxon>Metazoa</taxon>
        <taxon>Spiralia</taxon>
        <taxon>Lophotrochozoa</taxon>
        <taxon>Mollusca</taxon>
        <taxon>Gastropoda</taxon>
        <taxon>Caenogastropoda</taxon>
        <taxon>Architaenioglossa</taxon>
        <taxon>Ampullarioidea</taxon>
        <taxon>Ampullariidae</taxon>
        <taxon>Pomacea</taxon>
    </lineage>
</organism>
<dbReference type="EMBL" id="PZQS01000010">
    <property type="protein sequence ID" value="PVD23476.1"/>
    <property type="molecule type" value="Genomic_DNA"/>
</dbReference>
<proteinExistence type="predicted"/>
<dbReference type="AlphaFoldDB" id="A0A2T7NQP2"/>
<protein>
    <submittedName>
        <fullName evidence="1">Uncharacterized protein</fullName>
    </submittedName>
</protein>
<evidence type="ECO:0000313" key="2">
    <source>
        <dbReference type="Proteomes" id="UP000245119"/>
    </source>
</evidence>
<reference evidence="1 2" key="1">
    <citation type="submission" date="2018-04" db="EMBL/GenBank/DDBJ databases">
        <title>The genome of golden apple snail Pomacea canaliculata provides insight into stress tolerance and invasive adaptation.</title>
        <authorList>
            <person name="Liu C."/>
            <person name="Liu B."/>
            <person name="Ren Y."/>
            <person name="Zhang Y."/>
            <person name="Wang H."/>
            <person name="Li S."/>
            <person name="Jiang F."/>
            <person name="Yin L."/>
            <person name="Zhang G."/>
            <person name="Qian W."/>
            <person name="Fan W."/>
        </authorList>
    </citation>
    <scope>NUCLEOTIDE SEQUENCE [LARGE SCALE GENOMIC DNA]</scope>
    <source>
        <strain evidence="1">SZHN2017</strain>
        <tissue evidence="1">Muscle</tissue>
    </source>
</reference>
<dbReference type="Proteomes" id="UP000245119">
    <property type="component" value="Linkage Group LG10"/>
</dbReference>
<name>A0A2T7NQP2_POMCA</name>
<keyword evidence="2" id="KW-1185">Reference proteome</keyword>
<gene>
    <name evidence="1" type="ORF">C0Q70_16748</name>
</gene>
<sequence>MDAEDRKVQQQPVVSRCLPTILPQLNSTGKIAHWKKDRPVTSDGEHLAEVDRNKADHRFHQENRRAKKSIPRSVAAHVLNISLRRGVDDLEDMGMRGLVGGQGEECHVHGWEKIQKEPNTHRNKEPHNCSTTFCGDPITFHLGWCPRHFLRGSKAASLRRKPIVLEYEAEDGPREEKKEGVLLLLSFPLPKTRTRFAASPGPSRTCV</sequence>
<comment type="caution">
    <text evidence="1">The sequence shown here is derived from an EMBL/GenBank/DDBJ whole genome shotgun (WGS) entry which is preliminary data.</text>
</comment>
<evidence type="ECO:0000313" key="1">
    <source>
        <dbReference type="EMBL" id="PVD23476.1"/>
    </source>
</evidence>